<evidence type="ECO:0000313" key="2">
    <source>
        <dbReference type="EMBL" id="KAK9906892.1"/>
    </source>
</evidence>
<sequence>MWTEALAVVIIVLANVVCYIAHEKSLLHGHLKLPKILFVSNRSNAVQSRSRTYWAFDILEPEHLVTSYWLSDTGLLLLRCIELLFFAVTLTLEGTTGDGFGSRPVTWWTYFTNWTFILFAIWCLLGIYISSAHVQAKVRACDRHQALEAYSGREEERGNDRRWSVVLKIYCIVSECNAAATLFLSAFFWGFVAKQSDIAIDNLLKHGINNFFILLDVLFSRVPFVSYHYQVLLIYGTLYLVFMFIYHGASTEWVYSVLDWDKPASLGLYVFLPLALFISFVIWYWIALFRELACQRYQPPRNNTFLLASPCETEAAATNTNHDWPSHLEQDSFDTQMLRPSPHPKRMDRPGGSIAMGRAHSSIV</sequence>
<reference evidence="2 3" key="1">
    <citation type="journal article" date="2024" name="Nat. Commun.">
        <title>Phylogenomics reveals the evolutionary origins of lichenization in chlorophyte algae.</title>
        <authorList>
            <person name="Puginier C."/>
            <person name="Libourel C."/>
            <person name="Otte J."/>
            <person name="Skaloud P."/>
            <person name="Haon M."/>
            <person name="Grisel S."/>
            <person name="Petersen M."/>
            <person name="Berrin J.G."/>
            <person name="Delaux P.M."/>
            <person name="Dal Grande F."/>
            <person name="Keller J."/>
        </authorList>
    </citation>
    <scope>NUCLEOTIDE SEQUENCE [LARGE SCALE GENOMIC DNA]</scope>
    <source>
        <strain evidence="2 3">SAG 216-7</strain>
    </source>
</reference>
<keyword evidence="1" id="KW-0472">Membrane</keyword>
<feature type="transmembrane region" description="Helical" evidence="1">
    <location>
        <begin position="76"/>
        <end position="95"/>
    </location>
</feature>
<dbReference type="Proteomes" id="UP001491310">
    <property type="component" value="Unassembled WGS sequence"/>
</dbReference>
<feature type="transmembrane region" description="Helical" evidence="1">
    <location>
        <begin position="107"/>
        <end position="129"/>
    </location>
</feature>
<evidence type="ECO:0000313" key="3">
    <source>
        <dbReference type="Proteomes" id="UP001491310"/>
    </source>
</evidence>
<keyword evidence="1" id="KW-1133">Transmembrane helix</keyword>
<gene>
    <name evidence="2" type="ORF">WJX75_009814</name>
</gene>
<organism evidence="2 3">
    <name type="scientific">Coccomyxa subellipsoidea</name>
    <dbReference type="NCBI Taxonomy" id="248742"/>
    <lineage>
        <taxon>Eukaryota</taxon>
        <taxon>Viridiplantae</taxon>
        <taxon>Chlorophyta</taxon>
        <taxon>core chlorophytes</taxon>
        <taxon>Trebouxiophyceae</taxon>
        <taxon>Trebouxiophyceae incertae sedis</taxon>
        <taxon>Coccomyxaceae</taxon>
        <taxon>Coccomyxa</taxon>
    </lineage>
</organism>
<dbReference type="PANTHER" id="PTHR12242:SF1">
    <property type="entry name" value="MYND-TYPE DOMAIN-CONTAINING PROTEIN"/>
    <property type="match status" value="1"/>
</dbReference>
<evidence type="ECO:0000256" key="1">
    <source>
        <dbReference type="SAM" id="Phobius"/>
    </source>
</evidence>
<dbReference type="InterPro" id="IPR049352">
    <property type="entry name" value="Rost"/>
</dbReference>
<dbReference type="Pfam" id="PF21534">
    <property type="entry name" value="Rost"/>
    <property type="match status" value="1"/>
</dbReference>
<feature type="transmembrane region" description="Helical" evidence="1">
    <location>
        <begin position="169"/>
        <end position="191"/>
    </location>
</feature>
<proteinExistence type="predicted"/>
<feature type="transmembrane region" description="Helical" evidence="1">
    <location>
        <begin position="227"/>
        <end position="246"/>
    </location>
</feature>
<feature type="transmembrane region" description="Helical" evidence="1">
    <location>
        <begin position="6"/>
        <end position="22"/>
    </location>
</feature>
<dbReference type="EMBL" id="JALJOT010000010">
    <property type="protein sequence ID" value="KAK9906892.1"/>
    <property type="molecule type" value="Genomic_DNA"/>
</dbReference>
<keyword evidence="3" id="KW-1185">Reference proteome</keyword>
<accession>A0ABR2YK27</accession>
<protein>
    <submittedName>
        <fullName evidence="2">Uncharacterized protein</fullName>
    </submittedName>
</protein>
<name>A0ABR2YK27_9CHLO</name>
<comment type="caution">
    <text evidence="2">The sequence shown here is derived from an EMBL/GenBank/DDBJ whole genome shotgun (WGS) entry which is preliminary data.</text>
</comment>
<feature type="transmembrane region" description="Helical" evidence="1">
    <location>
        <begin position="266"/>
        <end position="286"/>
    </location>
</feature>
<feature type="transmembrane region" description="Helical" evidence="1">
    <location>
        <begin position="203"/>
        <end position="220"/>
    </location>
</feature>
<dbReference type="PANTHER" id="PTHR12242">
    <property type="entry name" value="OS02G0130600 PROTEIN-RELATED"/>
    <property type="match status" value="1"/>
</dbReference>
<keyword evidence="1" id="KW-0812">Transmembrane</keyword>